<dbReference type="Gene3D" id="1.10.510.10">
    <property type="entry name" value="Transferase(Phosphotransferase) domain 1"/>
    <property type="match status" value="1"/>
</dbReference>
<keyword evidence="11" id="KW-1185">Reference proteome</keyword>
<dbReference type="AlphaFoldDB" id="A0ABD1X4V8"/>
<comment type="catalytic activity">
    <reaction evidence="8">
        <text>L-seryl-[protein] + ATP = O-phospho-L-seryl-[protein] + ADP + H(+)</text>
        <dbReference type="Rhea" id="RHEA:17989"/>
        <dbReference type="Rhea" id="RHEA-COMP:9863"/>
        <dbReference type="Rhea" id="RHEA-COMP:11604"/>
        <dbReference type="ChEBI" id="CHEBI:15378"/>
        <dbReference type="ChEBI" id="CHEBI:29999"/>
        <dbReference type="ChEBI" id="CHEBI:30616"/>
        <dbReference type="ChEBI" id="CHEBI:83421"/>
        <dbReference type="ChEBI" id="CHEBI:456216"/>
        <dbReference type="EC" id="2.7.11.1"/>
    </reaction>
</comment>
<keyword evidence="3" id="KW-0808">Transferase</keyword>
<dbReference type="EC" id="2.7.11.1" evidence="1"/>
<evidence type="ECO:0000256" key="4">
    <source>
        <dbReference type="ARBA" id="ARBA00022741"/>
    </source>
</evidence>
<comment type="catalytic activity">
    <reaction evidence="7">
        <text>L-threonyl-[protein] + ATP = O-phospho-L-threonyl-[protein] + ADP + H(+)</text>
        <dbReference type="Rhea" id="RHEA:46608"/>
        <dbReference type="Rhea" id="RHEA-COMP:11060"/>
        <dbReference type="Rhea" id="RHEA-COMP:11605"/>
        <dbReference type="ChEBI" id="CHEBI:15378"/>
        <dbReference type="ChEBI" id="CHEBI:30013"/>
        <dbReference type="ChEBI" id="CHEBI:30616"/>
        <dbReference type="ChEBI" id="CHEBI:61977"/>
        <dbReference type="ChEBI" id="CHEBI:456216"/>
        <dbReference type="EC" id="2.7.11.1"/>
    </reaction>
</comment>
<evidence type="ECO:0000256" key="6">
    <source>
        <dbReference type="ARBA" id="ARBA00022840"/>
    </source>
</evidence>
<dbReference type="InterPro" id="IPR051420">
    <property type="entry name" value="Ser_Thr_Kinases_DiverseReg"/>
</dbReference>
<dbReference type="InterPro" id="IPR000719">
    <property type="entry name" value="Prot_kinase_dom"/>
</dbReference>
<reference evidence="11" key="1">
    <citation type="submission" date="2024-07" db="EMBL/GenBank/DDBJ databases">
        <title>Two chromosome-level genome assemblies of Korean endemic species Abeliophyllum distichum and Forsythia ovata (Oleaceae).</title>
        <authorList>
            <person name="Jang H."/>
        </authorList>
    </citation>
    <scope>NUCLEOTIDE SEQUENCE [LARGE SCALE GENOMIC DNA]</scope>
</reference>
<evidence type="ECO:0000256" key="1">
    <source>
        <dbReference type="ARBA" id="ARBA00012513"/>
    </source>
</evidence>
<evidence type="ECO:0000256" key="5">
    <source>
        <dbReference type="ARBA" id="ARBA00022777"/>
    </source>
</evidence>
<keyword evidence="2" id="KW-0723">Serine/threonine-protein kinase</keyword>
<evidence type="ECO:0000313" key="10">
    <source>
        <dbReference type="EMBL" id="KAL2555968.1"/>
    </source>
</evidence>
<dbReference type="Pfam" id="PF00069">
    <property type="entry name" value="Pkinase"/>
    <property type="match status" value="1"/>
</dbReference>
<dbReference type="PROSITE" id="PS50011">
    <property type="entry name" value="PROTEIN_KINASE_DOM"/>
    <property type="match status" value="1"/>
</dbReference>
<comment type="caution">
    <text evidence="10">The sequence shown here is derived from an EMBL/GenBank/DDBJ whole genome shotgun (WGS) entry which is preliminary data.</text>
</comment>
<evidence type="ECO:0000256" key="8">
    <source>
        <dbReference type="ARBA" id="ARBA00048679"/>
    </source>
</evidence>
<dbReference type="SUPFAM" id="SSF56112">
    <property type="entry name" value="Protein kinase-like (PK-like)"/>
    <property type="match status" value="1"/>
</dbReference>
<dbReference type="PANTHER" id="PTHR48005">
    <property type="entry name" value="LEUCINE RICH REPEAT KINASE 2"/>
    <property type="match status" value="1"/>
</dbReference>
<dbReference type="InterPro" id="IPR011009">
    <property type="entry name" value="Kinase-like_dom_sf"/>
</dbReference>
<dbReference type="PROSITE" id="PS00108">
    <property type="entry name" value="PROTEIN_KINASE_ST"/>
    <property type="match status" value="1"/>
</dbReference>
<dbReference type="Proteomes" id="UP001604277">
    <property type="component" value="Unassembled WGS sequence"/>
</dbReference>
<evidence type="ECO:0000256" key="7">
    <source>
        <dbReference type="ARBA" id="ARBA00047899"/>
    </source>
</evidence>
<dbReference type="EMBL" id="JBFOLJ010000001">
    <property type="protein sequence ID" value="KAL2555968.1"/>
    <property type="molecule type" value="Genomic_DNA"/>
</dbReference>
<organism evidence="10 11">
    <name type="scientific">Forsythia ovata</name>
    <dbReference type="NCBI Taxonomy" id="205694"/>
    <lineage>
        <taxon>Eukaryota</taxon>
        <taxon>Viridiplantae</taxon>
        <taxon>Streptophyta</taxon>
        <taxon>Embryophyta</taxon>
        <taxon>Tracheophyta</taxon>
        <taxon>Spermatophyta</taxon>
        <taxon>Magnoliopsida</taxon>
        <taxon>eudicotyledons</taxon>
        <taxon>Gunneridae</taxon>
        <taxon>Pentapetalae</taxon>
        <taxon>asterids</taxon>
        <taxon>lamiids</taxon>
        <taxon>Lamiales</taxon>
        <taxon>Oleaceae</taxon>
        <taxon>Forsythieae</taxon>
        <taxon>Forsythia</taxon>
    </lineage>
</organism>
<protein>
    <recommendedName>
        <fullName evidence="1">non-specific serine/threonine protein kinase</fullName>
        <ecNumber evidence="1">2.7.11.1</ecNumber>
    </recommendedName>
</protein>
<name>A0ABD1X4V8_9LAMI</name>
<gene>
    <name evidence="10" type="ORF">Fot_00707</name>
</gene>
<proteinExistence type="predicted"/>
<evidence type="ECO:0000256" key="2">
    <source>
        <dbReference type="ARBA" id="ARBA00022527"/>
    </source>
</evidence>
<keyword evidence="5" id="KW-0418">Kinase</keyword>
<accession>A0ABD1X4V8</accession>
<sequence length="142" mass="15656">MGSTGTVYKAEMPGGEIIAVKKLWGKHKETIRKRRGVLAEVEVLGNVRHRNIVRLLGCCSNDKCTMLLYEYMPNGSLDDLLHGKNKGDDHNLVADWLTRYKIAVGVAQGISYLHHDCNPVIVHRDLKPSNILLDEGHGGSGG</sequence>
<dbReference type="InterPro" id="IPR008271">
    <property type="entry name" value="Ser/Thr_kinase_AS"/>
</dbReference>
<dbReference type="SMART" id="SM00220">
    <property type="entry name" value="S_TKc"/>
    <property type="match status" value="1"/>
</dbReference>
<keyword evidence="4" id="KW-0547">Nucleotide-binding</keyword>
<evidence type="ECO:0000259" key="9">
    <source>
        <dbReference type="PROSITE" id="PS50011"/>
    </source>
</evidence>
<evidence type="ECO:0000313" key="11">
    <source>
        <dbReference type="Proteomes" id="UP001604277"/>
    </source>
</evidence>
<evidence type="ECO:0000256" key="3">
    <source>
        <dbReference type="ARBA" id="ARBA00022679"/>
    </source>
</evidence>
<keyword evidence="6" id="KW-0067">ATP-binding</keyword>
<dbReference type="GO" id="GO:0005524">
    <property type="term" value="F:ATP binding"/>
    <property type="evidence" value="ECO:0007669"/>
    <property type="project" value="UniProtKB-KW"/>
</dbReference>
<feature type="domain" description="Protein kinase" evidence="9">
    <location>
        <begin position="1"/>
        <end position="142"/>
    </location>
</feature>
<dbReference type="PANTHER" id="PTHR48005:SF13">
    <property type="entry name" value="SERINE_THREONINE-PROTEIN KINASE DDB_G0278509-RELATED"/>
    <property type="match status" value="1"/>
</dbReference>
<dbReference type="GO" id="GO:0004674">
    <property type="term" value="F:protein serine/threonine kinase activity"/>
    <property type="evidence" value="ECO:0007669"/>
    <property type="project" value="UniProtKB-KW"/>
</dbReference>